<feature type="region of interest" description="Disordered" evidence="1">
    <location>
        <begin position="415"/>
        <end position="436"/>
    </location>
</feature>
<dbReference type="STRING" id="34475.A0A4Y9Z6C8"/>
<evidence type="ECO:0000259" key="2">
    <source>
        <dbReference type="Pfam" id="PF08167"/>
    </source>
</evidence>
<feature type="region of interest" description="Disordered" evidence="1">
    <location>
        <begin position="212"/>
        <end position="240"/>
    </location>
</feature>
<reference evidence="3 4" key="1">
    <citation type="submission" date="2019-01" db="EMBL/GenBank/DDBJ databases">
        <title>Genome sequencing of the rare red list fungi Fomitopsis rosea.</title>
        <authorList>
            <person name="Buettner E."/>
            <person name="Kellner H."/>
        </authorList>
    </citation>
    <scope>NUCLEOTIDE SEQUENCE [LARGE SCALE GENOMIC DNA]</scope>
    <source>
        <strain evidence="3 4">DSM 105464</strain>
    </source>
</reference>
<feature type="compositionally biased region" description="Basic residues" evidence="1">
    <location>
        <begin position="230"/>
        <end position="239"/>
    </location>
</feature>
<sequence>MEVAEFQRQICLPNVPKFSAALIPLADKHTDADIKLLALNTLTHLVPLFPTLHRSLHLSLSSAALNYLNGSTPRPTPAPLTTAASQLYSILHVTGGKVGAANVWRKSLDDTLGFAWNALACMRKTFQPAAHGQTAPPLSSEDPVVAIPLNLDRLRAALASHLAFHLEQQRTPSERLSFLKATHALLTACPHLHDTITSSRLARAVAPAPSVLLSTKSQGQQDAGVGASKSKNRKGKKRARGYEGDEVFNVAADVVCTSETDGNVLLTSIDGDNYSFPARAGGLTYTHAVIRLVLRNSQLPPAVHSLLSRVLLAVYVSPPADAARTRVRRPLLTCNVLSKSLGLVVSGMSPGQHDTDGADIMRDVDLLLHPRVPPLVRSLPHVEMLSLFREEEGDEEAEMRKAMGLATAEETLSTLPSTTQNFATPPGPARSTQVAAHTTLSTVERTDLLKNTASQGQPPTPVRQPPQIPSVATNSAQSIASYSSTGPPQMVPATSTAHITASSSQQQTDTLHAQGLPVPWHPTLPTETSPTSAPFTSVIQPSTASVPSEVRPQMQGSAPMDEDDEDEPMPTINMDSDSDADS</sequence>
<evidence type="ECO:0000313" key="3">
    <source>
        <dbReference type="EMBL" id="TFY69413.1"/>
    </source>
</evidence>
<feature type="compositionally biased region" description="Polar residues" evidence="1">
    <location>
        <begin position="212"/>
        <end position="221"/>
    </location>
</feature>
<feature type="region of interest" description="Disordered" evidence="1">
    <location>
        <begin position="450"/>
        <end position="582"/>
    </location>
</feature>
<protein>
    <recommendedName>
        <fullName evidence="2">Pre-rRNA-processing protein RIX1 N-terminal domain-containing protein</fullName>
    </recommendedName>
</protein>
<accession>A0A4Y9Z6C8</accession>
<dbReference type="Pfam" id="PF08167">
    <property type="entry name" value="RIX1"/>
    <property type="match status" value="1"/>
</dbReference>
<evidence type="ECO:0000313" key="4">
    <source>
        <dbReference type="Proteomes" id="UP000298390"/>
    </source>
</evidence>
<organism evidence="3 4">
    <name type="scientific">Rhodofomes roseus</name>
    <dbReference type="NCBI Taxonomy" id="34475"/>
    <lineage>
        <taxon>Eukaryota</taxon>
        <taxon>Fungi</taxon>
        <taxon>Dikarya</taxon>
        <taxon>Basidiomycota</taxon>
        <taxon>Agaricomycotina</taxon>
        <taxon>Agaricomycetes</taxon>
        <taxon>Polyporales</taxon>
        <taxon>Rhodofomes</taxon>
    </lineage>
</organism>
<feature type="compositionally biased region" description="Pro residues" evidence="1">
    <location>
        <begin position="458"/>
        <end position="468"/>
    </location>
</feature>
<dbReference type="InterPro" id="IPR012583">
    <property type="entry name" value="RIX1_N"/>
</dbReference>
<feature type="compositionally biased region" description="Low complexity" evidence="1">
    <location>
        <begin position="493"/>
        <end position="508"/>
    </location>
</feature>
<gene>
    <name evidence="3" type="ORF">EVJ58_g426</name>
</gene>
<feature type="compositionally biased region" description="Polar residues" evidence="1">
    <location>
        <begin position="525"/>
        <end position="546"/>
    </location>
</feature>
<feature type="domain" description="Pre-rRNA-processing protein RIX1 N-terminal" evidence="2">
    <location>
        <begin position="4"/>
        <end position="73"/>
    </location>
</feature>
<dbReference type="EMBL" id="SEKV01000010">
    <property type="protein sequence ID" value="TFY69413.1"/>
    <property type="molecule type" value="Genomic_DNA"/>
</dbReference>
<dbReference type="Proteomes" id="UP000298390">
    <property type="component" value="Unassembled WGS sequence"/>
</dbReference>
<name>A0A4Y9Z6C8_9APHY</name>
<evidence type="ECO:0000256" key="1">
    <source>
        <dbReference type="SAM" id="MobiDB-lite"/>
    </source>
</evidence>
<comment type="caution">
    <text evidence="3">The sequence shown here is derived from an EMBL/GenBank/DDBJ whole genome shotgun (WGS) entry which is preliminary data.</text>
</comment>
<dbReference type="AlphaFoldDB" id="A0A4Y9Z6C8"/>
<proteinExistence type="predicted"/>
<feature type="compositionally biased region" description="Polar residues" evidence="1">
    <location>
        <begin position="470"/>
        <end position="487"/>
    </location>
</feature>